<protein>
    <submittedName>
        <fullName evidence="7">LysR family transcriptional regulator</fullName>
    </submittedName>
</protein>
<dbReference type="Proteomes" id="UP000068164">
    <property type="component" value="Unassembled WGS sequence"/>
</dbReference>
<proteinExistence type="inferred from homology"/>
<dbReference type="AlphaFoldDB" id="A0A109J4S0"/>
<evidence type="ECO:0000256" key="5">
    <source>
        <dbReference type="ARBA" id="ARBA00023163"/>
    </source>
</evidence>
<dbReference type="NCBIfam" id="NF008239">
    <property type="entry name" value="PRK11013.1"/>
    <property type="match status" value="1"/>
</dbReference>
<evidence type="ECO:0000259" key="6">
    <source>
        <dbReference type="PROSITE" id="PS50931"/>
    </source>
</evidence>
<dbReference type="InterPro" id="IPR005119">
    <property type="entry name" value="LysR_subst-bd"/>
</dbReference>
<dbReference type="Gene3D" id="3.40.190.290">
    <property type="match status" value="1"/>
</dbReference>
<comment type="similarity">
    <text evidence="1">Belongs to the LysR transcriptional regulatory family.</text>
</comment>
<keyword evidence="3" id="KW-0238">DNA-binding</keyword>
<dbReference type="SUPFAM" id="SSF53850">
    <property type="entry name" value="Periplasmic binding protein-like II"/>
    <property type="match status" value="1"/>
</dbReference>
<gene>
    <name evidence="7" type="ORF">AS026_20750</name>
</gene>
<dbReference type="InterPro" id="IPR036388">
    <property type="entry name" value="WH-like_DNA-bd_sf"/>
</dbReference>
<dbReference type="GO" id="GO:0003700">
    <property type="term" value="F:DNA-binding transcription factor activity"/>
    <property type="evidence" value="ECO:0007669"/>
    <property type="project" value="InterPro"/>
</dbReference>
<evidence type="ECO:0000256" key="3">
    <source>
        <dbReference type="ARBA" id="ARBA00023125"/>
    </source>
</evidence>
<dbReference type="Pfam" id="PF03466">
    <property type="entry name" value="LysR_substrate"/>
    <property type="match status" value="1"/>
</dbReference>
<dbReference type="OrthoDB" id="7840053at2"/>
<dbReference type="GO" id="GO:0043565">
    <property type="term" value="F:sequence-specific DNA binding"/>
    <property type="evidence" value="ECO:0007669"/>
    <property type="project" value="TreeGrafter"/>
</dbReference>
<dbReference type="Pfam" id="PF00126">
    <property type="entry name" value="HTH_1"/>
    <property type="match status" value="1"/>
</dbReference>
<dbReference type="PROSITE" id="PS50931">
    <property type="entry name" value="HTH_LYSR"/>
    <property type="match status" value="1"/>
</dbReference>
<dbReference type="PANTHER" id="PTHR30427:SF1">
    <property type="entry name" value="TRANSCRIPTIONAL ACTIVATOR PROTEIN LYSR"/>
    <property type="match status" value="1"/>
</dbReference>
<dbReference type="GO" id="GO:0009089">
    <property type="term" value="P:lysine biosynthetic process via diaminopimelate"/>
    <property type="evidence" value="ECO:0007669"/>
    <property type="project" value="TreeGrafter"/>
</dbReference>
<dbReference type="GO" id="GO:0010628">
    <property type="term" value="P:positive regulation of gene expression"/>
    <property type="evidence" value="ECO:0007669"/>
    <property type="project" value="TreeGrafter"/>
</dbReference>
<dbReference type="Gene3D" id="1.10.10.10">
    <property type="entry name" value="Winged helix-like DNA-binding domain superfamily/Winged helix DNA-binding domain"/>
    <property type="match status" value="1"/>
</dbReference>
<organism evidence="7 8">
    <name type="scientific">Rhizobium altiplani</name>
    <dbReference type="NCBI Taxonomy" id="1864509"/>
    <lineage>
        <taxon>Bacteria</taxon>
        <taxon>Pseudomonadati</taxon>
        <taxon>Pseudomonadota</taxon>
        <taxon>Alphaproteobacteria</taxon>
        <taxon>Hyphomicrobiales</taxon>
        <taxon>Rhizobiaceae</taxon>
        <taxon>Rhizobium/Agrobacterium group</taxon>
        <taxon>Rhizobium</taxon>
    </lineage>
</organism>
<dbReference type="PRINTS" id="PR00039">
    <property type="entry name" value="HTHLYSR"/>
</dbReference>
<accession>A0A109J4S0</accession>
<evidence type="ECO:0000256" key="4">
    <source>
        <dbReference type="ARBA" id="ARBA00023159"/>
    </source>
</evidence>
<evidence type="ECO:0000313" key="8">
    <source>
        <dbReference type="Proteomes" id="UP000068164"/>
    </source>
</evidence>
<dbReference type="SUPFAM" id="SSF46785">
    <property type="entry name" value="Winged helix' DNA-binding domain"/>
    <property type="match status" value="1"/>
</dbReference>
<keyword evidence="2" id="KW-0805">Transcription regulation</keyword>
<sequence>MRLSQRQIEIFNAVMIYKSTLAAAESLGTSQPTVSREIRELEKYIGFELFNRFGKRLTPTNQAQLLHKVVSRSFVGMQEISRAAVAIKQHNAAHLRIASLPAYAEAFLPLVAERFLKKRRQVHLSIHSLEEVPLQHDLTTQIFDIGLTEGSFDNIDATAEVINLGEVVCVLPCNHPLAAKRILEPRDFEGADFVYFTQEDPYRRRIDQLFEAESVSRRYCVETTTATGVCSMVASGVGVSIVNPLTAAHYAGKGIVLRRFSIPVPYQLNLWRPAKGLRSPYADQFANVMREVALEVVKKMESL</sequence>
<evidence type="ECO:0000256" key="1">
    <source>
        <dbReference type="ARBA" id="ARBA00009437"/>
    </source>
</evidence>
<evidence type="ECO:0000313" key="7">
    <source>
        <dbReference type="EMBL" id="KWV42308.1"/>
    </source>
</evidence>
<keyword evidence="5" id="KW-0804">Transcription</keyword>
<dbReference type="InterPro" id="IPR000847">
    <property type="entry name" value="LysR_HTH_N"/>
</dbReference>
<name>A0A109J4S0_9HYPH</name>
<comment type="caution">
    <text evidence="7">The sequence shown here is derived from an EMBL/GenBank/DDBJ whole genome shotgun (WGS) entry which is preliminary data.</text>
</comment>
<reference evidence="7 8" key="1">
    <citation type="submission" date="2015-11" db="EMBL/GenBank/DDBJ databases">
        <title>Draft Genome Sequence of the Strain BR 10423 (Rhizobium sp.) isolated from nodules of Mimosa pudica.</title>
        <authorList>
            <person name="Barauna A.C."/>
            <person name="Zilli J.E."/>
            <person name="Simoes-Araujo J.L."/>
            <person name="Reis V.M."/>
            <person name="James E.K."/>
            <person name="Reis F.B.Jr."/>
            <person name="Rouws L.F."/>
            <person name="Passos S.R."/>
            <person name="Gois S.R."/>
        </authorList>
    </citation>
    <scope>NUCLEOTIDE SEQUENCE [LARGE SCALE GENOMIC DNA]</scope>
    <source>
        <strain evidence="7 8">BR10423</strain>
    </source>
</reference>
<keyword evidence="8" id="KW-1185">Reference proteome</keyword>
<dbReference type="InterPro" id="IPR036390">
    <property type="entry name" value="WH_DNA-bd_sf"/>
</dbReference>
<dbReference type="PANTHER" id="PTHR30427">
    <property type="entry name" value="TRANSCRIPTIONAL ACTIVATOR PROTEIN LYSR"/>
    <property type="match status" value="1"/>
</dbReference>
<dbReference type="EMBL" id="LNCD01000136">
    <property type="protein sequence ID" value="KWV42308.1"/>
    <property type="molecule type" value="Genomic_DNA"/>
</dbReference>
<keyword evidence="4" id="KW-0010">Activator</keyword>
<evidence type="ECO:0000256" key="2">
    <source>
        <dbReference type="ARBA" id="ARBA00023015"/>
    </source>
</evidence>
<feature type="domain" description="HTH lysR-type" evidence="6">
    <location>
        <begin position="1"/>
        <end position="60"/>
    </location>
</feature>